<protein>
    <submittedName>
        <fullName evidence="2">Distal tail protein</fullName>
    </submittedName>
</protein>
<dbReference type="EMBL" id="BK032739">
    <property type="protein sequence ID" value="DAF57790.1"/>
    <property type="molecule type" value="Genomic_DNA"/>
</dbReference>
<name>A0A8S5T3G5_9CAUD</name>
<reference evidence="2" key="1">
    <citation type="journal article" date="2021" name="Proc. Natl. Acad. Sci. U.S.A.">
        <title>A Catalog of Tens of Thousands of Viruses from Human Metagenomes Reveals Hidden Associations with Chronic Diseases.</title>
        <authorList>
            <person name="Tisza M.J."/>
            <person name="Buck C.B."/>
        </authorList>
    </citation>
    <scope>NUCLEOTIDE SEQUENCE</scope>
    <source>
        <strain evidence="2">Ctm8l1</strain>
    </source>
</reference>
<sequence>MTFFTYNGISSADFGLHIESKNIFSAPEYDISFQSIPGRSGDLIVSNNRFANVKVTYTVFVRRNTVEDLSDLLRAVKGWLYTEPDRYHEITDSYDSLYLRYGVISGSLDIEDQLNKVGCFTVTFNCKPYRYKKDGLLETSVTSGSSLFNPEAFSAKPLITLTGSGDFTLTLQNGGYNRSWQFKGIESGITCDSEQMNFYFGTQLLNDKVTGEDFPLLPPGETVLTVSGDAEIAVQPRWCGL</sequence>
<dbReference type="Pfam" id="PF05709">
    <property type="entry name" value="Sipho_tail"/>
    <property type="match status" value="1"/>
</dbReference>
<proteinExistence type="predicted"/>
<evidence type="ECO:0000313" key="2">
    <source>
        <dbReference type="EMBL" id="DAF57790.1"/>
    </source>
</evidence>
<dbReference type="Gene3D" id="2.40.30.200">
    <property type="match status" value="1"/>
</dbReference>
<feature type="domain" description="Siphovirus-type tail component RIFT-related" evidence="1">
    <location>
        <begin position="26"/>
        <end position="126"/>
    </location>
</feature>
<dbReference type="InterPro" id="IPR006520">
    <property type="entry name" value="Dit_BPSPP_N"/>
</dbReference>
<dbReference type="InterPro" id="IPR008841">
    <property type="entry name" value="Siphovirus-type_tail_N"/>
</dbReference>
<organism evidence="2">
    <name type="scientific">Siphoviridae sp. ctm8l1</name>
    <dbReference type="NCBI Taxonomy" id="2827930"/>
    <lineage>
        <taxon>Viruses</taxon>
        <taxon>Duplodnaviria</taxon>
        <taxon>Heunggongvirae</taxon>
        <taxon>Uroviricota</taxon>
        <taxon>Caudoviricetes</taxon>
    </lineage>
</organism>
<dbReference type="NCBIfam" id="TIGR01633">
    <property type="entry name" value="phi3626_gp14_N"/>
    <property type="match status" value="1"/>
</dbReference>
<evidence type="ECO:0000259" key="1">
    <source>
        <dbReference type="Pfam" id="PF05709"/>
    </source>
</evidence>
<accession>A0A8S5T3G5</accession>